<dbReference type="Proteomes" id="UP000722791">
    <property type="component" value="Unassembled WGS sequence"/>
</dbReference>
<evidence type="ECO:0000313" key="8">
    <source>
        <dbReference type="Proteomes" id="UP000722791"/>
    </source>
</evidence>
<dbReference type="OrthoDB" id="544807at2759"/>
<dbReference type="PANTHER" id="PTHR47977">
    <property type="entry name" value="RAS-RELATED PROTEIN RAB"/>
    <property type="match status" value="1"/>
</dbReference>
<keyword evidence="9" id="KW-1185">Reference proteome</keyword>
<keyword evidence="2" id="KW-0547">Nucleotide-binding</keyword>
<dbReference type="GO" id="GO:0012505">
    <property type="term" value="C:endomembrane system"/>
    <property type="evidence" value="ECO:0007669"/>
    <property type="project" value="UniProtKB-SubCell"/>
</dbReference>
<evidence type="ECO:0000256" key="4">
    <source>
        <dbReference type="ARBA" id="ARBA00037868"/>
    </source>
</evidence>
<proteinExistence type="inferred from homology"/>
<feature type="region of interest" description="Disordered" evidence="5">
    <location>
        <begin position="323"/>
        <end position="362"/>
    </location>
</feature>
<dbReference type="Proteomes" id="UP000747110">
    <property type="component" value="Unassembled WGS sequence"/>
</dbReference>
<dbReference type="InterPro" id="IPR001806">
    <property type="entry name" value="Small_GTPase"/>
</dbReference>
<evidence type="ECO:0000256" key="2">
    <source>
        <dbReference type="ARBA" id="ARBA00022741"/>
    </source>
</evidence>
<feature type="region of interest" description="Disordered" evidence="5">
    <location>
        <begin position="203"/>
        <end position="237"/>
    </location>
</feature>
<dbReference type="SUPFAM" id="SSF52540">
    <property type="entry name" value="P-loop containing nucleoside triphosphate hydrolases"/>
    <property type="match status" value="1"/>
</dbReference>
<comment type="caution">
    <text evidence="7">The sequence shown here is derived from an EMBL/GenBank/DDBJ whole genome shotgun (WGS) entry which is preliminary data.</text>
</comment>
<evidence type="ECO:0000256" key="1">
    <source>
        <dbReference type="ARBA" id="ARBA00006270"/>
    </source>
</evidence>
<dbReference type="AlphaFoldDB" id="A0A8J4LLJ4"/>
<name>A0A8J4LLJ4_9CHLO</name>
<evidence type="ECO:0000313" key="9">
    <source>
        <dbReference type="Proteomes" id="UP000747110"/>
    </source>
</evidence>
<reference evidence="7" key="1">
    <citation type="journal article" date="2021" name="Proc. Natl. Acad. Sci. U.S.A.">
        <title>Three genomes in the algal genus Volvox reveal the fate of a haploid sex-determining region after a transition to homothallism.</title>
        <authorList>
            <person name="Yamamoto K."/>
            <person name="Hamaji T."/>
            <person name="Kawai-Toyooka H."/>
            <person name="Matsuzaki R."/>
            <person name="Takahashi F."/>
            <person name="Nishimura Y."/>
            <person name="Kawachi M."/>
            <person name="Noguchi H."/>
            <person name="Minakuchi Y."/>
            <person name="Umen J.G."/>
            <person name="Toyoda A."/>
            <person name="Nozaki H."/>
        </authorList>
    </citation>
    <scope>NUCLEOTIDE SEQUENCE</scope>
    <source>
        <strain evidence="7">NIES-3785</strain>
        <strain evidence="6">NIES-3786</strain>
    </source>
</reference>
<dbReference type="SMART" id="SM00173">
    <property type="entry name" value="RAS"/>
    <property type="match status" value="1"/>
</dbReference>
<dbReference type="GO" id="GO:0003924">
    <property type="term" value="F:GTPase activity"/>
    <property type="evidence" value="ECO:0007669"/>
    <property type="project" value="InterPro"/>
</dbReference>
<dbReference type="PROSITE" id="PS51419">
    <property type="entry name" value="RAB"/>
    <property type="match status" value="1"/>
</dbReference>
<evidence type="ECO:0000256" key="5">
    <source>
        <dbReference type="SAM" id="MobiDB-lite"/>
    </source>
</evidence>
<dbReference type="InterPro" id="IPR027417">
    <property type="entry name" value="P-loop_NTPase"/>
</dbReference>
<sequence length="402" mass="41490">MPSAGIVTRQRYKVVVLGAPAAGKTALVRRLADGYFLEGARQRGLDFYSCHITLRDDVTVVLQLWDLSDCPCRPEDDHSPLSAYIFNSQAVLFVYDVSCPSSLEALCYALRAVGAACIANGGTQPYLALIANKCDLQWTASEALAHELAARHGCVRYALSARSGQGVKRAAVQLACDLAGVPVASATEHSILLLEPDGMVLPPDFTAGVEQPPSGTGPAAADASDTRPLSASSGSPPLGSVTVPAAAAAAALQRQVTAGKFHARAPVYQAVVQTLPAASSNGSLNELKMYGIGGGSQSRRSISHSTTPSRTTTIISKTLSLGQRVHSGSSTLSPTLEGQGVSGAGQGATAPSEETAAPGGVSECRGLISKSFQEGPRRGWRTMLCCLGPSAVVQHSPAVDGP</sequence>
<comment type="subcellular location">
    <subcellularLocation>
        <location evidence="4">Endomembrane system</location>
        <topology evidence="4">Lipid-anchor</topology>
    </subcellularLocation>
</comment>
<evidence type="ECO:0000313" key="7">
    <source>
        <dbReference type="EMBL" id="GIM00986.1"/>
    </source>
</evidence>
<organism evidence="7 8">
    <name type="scientific">Volvox reticuliferus</name>
    <dbReference type="NCBI Taxonomy" id="1737510"/>
    <lineage>
        <taxon>Eukaryota</taxon>
        <taxon>Viridiplantae</taxon>
        <taxon>Chlorophyta</taxon>
        <taxon>core chlorophytes</taxon>
        <taxon>Chlorophyceae</taxon>
        <taxon>CS clade</taxon>
        <taxon>Chlamydomonadales</taxon>
        <taxon>Volvocaceae</taxon>
        <taxon>Volvox</taxon>
    </lineage>
</organism>
<protein>
    <submittedName>
        <fullName evidence="7">Uncharacterized protein</fullName>
    </submittedName>
</protein>
<comment type="similarity">
    <text evidence="1">Belongs to the small GTPase superfamily. Rab family.</text>
</comment>
<accession>A0A8J4LLJ4</accession>
<dbReference type="SMART" id="SM00175">
    <property type="entry name" value="RAB"/>
    <property type="match status" value="1"/>
</dbReference>
<evidence type="ECO:0000313" key="6">
    <source>
        <dbReference type="EMBL" id="GIL76283.1"/>
    </source>
</evidence>
<dbReference type="Pfam" id="PF00071">
    <property type="entry name" value="Ras"/>
    <property type="match status" value="1"/>
</dbReference>
<gene>
    <name evidence="6" type="ORF">Vretifemale_5885</name>
    <name evidence="7" type="ORF">Vretimale_5861</name>
</gene>
<dbReference type="Gene3D" id="3.40.50.300">
    <property type="entry name" value="P-loop containing nucleotide triphosphate hydrolases"/>
    <property type="match status" value="1"/>
</dbReference>
<dbReference type="EMBL" id="BNCP01000008">
    <property type="protein sequence ID" value="GIL76283.1"/>
    <property type="molecule type" value="Genomic_DNA"/>
</dbReference>
<dbReference type="InterPro" id="IPR050227">
    <property type="entry name" value="Rab"/>
</dbReference>
<dbReference type="EMBL" id="BNCQ01000008">
    <property type="protein sequence ID" value="GIM00986.1"/>
    <property type="molecule type" value="Genomic_DNA"/>
</dbReference>
<feature type="compositionally biased region" description="Low complexity" evidence="5">
    <location>
        <begin position="228"/>
        <end position="237"/>
    </location>
</feature>
<feature type="compositionally biased region" description="Polar residues" evidence="5">
    <location>
        <begin position="326"/>
        <end position="336"/>
    </location>
</feature>
<dbReference type="PRINTS" id="PR00449">
    <property type="entry name" value="RASTRNSFRMNG"/>
</dbReference>
<keyword evidence="3" id="KW-0342">GTP-binding</keyword>
<evidence type="ECO:0000256" key="3">
    <source>
        <dbReference type="ARBA" id="ARBA00023134"/>
    </source>
</evidence>
<dbReference type="GO" id="GO:0005525">
    <property type="term" value="F:GTP binding"/>
    <property type="evidence" value="ECO:0007669"/>
    <property type="project" value="UniProtKB-KW"/>
</dbReference>